<reference evidence="3" key="1">
    <citation type="submission" date="2019-06" db="EMBL/GenBank/DDBJ databases">
        <title>Alistipes onderdonkii subsp. vulgaris subsp. nov., Alistipes dispar sp. nov. and Alistipes communis sp. nov., isolated from human faeces, and creation of Alistipes onderdonkii subsp. onderdonkii subsp. nov.</title>
        <authorList>
            <person name="Sakamoto M."/>
            <person name="Ikeyama N."/>
            <person name="Ogata Y."/>
            <person name="Suda W."/>
            <person name="Iino T."/>
            <person name="Hattori M."/>
            <person name="Ohkuma M."/>
        </authorList>
    </citation>
    <scope>NUCLEOTIDE SEQUENCE [LARGE SCALE GENOMIC DNA]</scope>
    <source>
        <strain evidence="3">5CPEGH6</strain>
    </source>
</reference>
<dbReference type="Proteomes" id="UP000319374">
    <property type="component" value="Chromosome"/>
</dbReference>
<sequence length="131" mass="15302">MVGIAAEYFSGMGIQNTQFIIARHRDREHPHLHILFNRVDNDGRTISDRNDRYRSERPCKELTVRHGLHFASGKENVKEHRLREPDKTKYEILHTLRDAVPRCRDWPELTAALRREGIATEFRMRGGTSAP</sequence>
<accession>A0A4Y1X0S1</accession>
<dbReference type="EMBL" id="AP019736">
    <property type="protein sequence ID" value="BBL06881.1"/>
    <property type="molecule type" value="Genomic_DNA"/>
</dbReference>
<organism evidence="2 3">
    <name type="scientific">Alistipes dispar</name>
    <dbReference type="NCBI Taxonomy" id="2585119"/>
    <lineage>
        <taxon>Bacteria</taxon>
        <taxon>Pseudomonadati</taxon>
        <taxon>Bacteroidota</taxon>
        <taxon>Bacteroidia</taxon>
        <taxon>Bacteroidales</taxon>
        <taxon>Rikenellaceae</taxon>
        <taxon>Alistipes</taxon>
    </lineage>
</organism>
<protein>
    <recommendedName>
        <fullName evidence="1">MobA/VirD2-like nuclease domain-containing protein</fullName>
    </recommendedName>
</protein>
<feature type="domain" description="MobA/VirD2-like nuclease" evidence="1">
    <location>
        <begin position="3"/>
        <end position="68"/>
    </location>
</feature>
<dbReference type="Pfam" id="PF03432">
    <property type="entry name" value="Relaxase"/>
    <property type="match status" value="1"/>
</dbReference>
<evidence type="ECO:0000259" key="1">
    <source>
        <dbReference type="Pfam" id="PF03432"/>
    </source>
</evidence>
<dbReference type="InterPro" id="IPR005094">
    <property type="entry name" value="Endonuclease_MobA/VirD2"/>
</dbReference>
<gene>
    <name evidence="2" type="ORF">A5CPEGH6_15190</name>
</gene>
<proteinExistence type="predicted"/>
<evidence type="ECO:0000313" key="3">
    <source>
        <dbReference type="Proteomes" id="UP000319374"/>
    </source>
</evidence>
<dbReference type="KEGG" id="ada:A5CPEGH6_15190"/>
<keyword evidence="3" id="KW-1185">Reference proteome</keyword>
<evidence type="ECO:0000313" key="2">
    <source>
        <dbReference type="EMBL" id="BBL06881.1"/>
    </source>
</evidence>
<name>A0A4Y1X0S1_9BACT</name>
<dbReference type="AlphaFoldDB" id="A0A4Y1X0S1"/>